<feature type="compositionally biased region" description="Basic and acidic residues" evidence="1">
    <location>
        <begin position="605"/>
        <end position="663"/>
    </location>
</feature>
<feature type="region of interest" description="Disordered" evidence="1">
    <location>
        <begin position="302"/>
        <end position="508"/>
    </location>
</feature>
<evidence type="ECO:0000313" key="3">
    <source>
        <dbReference type="Ensembl" id="ENSAPOP00000014690.1"/>
    </source>
</evidence>
<dbReference type="Ensembl" id="ENSAPOT00000032927.1">
    <property type="protein sequence ID" value="ENSAPOP00000014690.1"/>
    <property type="gene ID" value="ENSAPOG00000017578.1"/>
</dbReference>
<reference evidence="3" key="1">
    <citation type="submission" date="2025-08" db="UniProtKB">
        <authorList>
            <consortium name="Ensembl"/>
        </authorList>
    </citation>
    <scope>IDENTIFICATION</scope>
</reference>
<feature type="compositionally biased region" description="Basic and acidic residues" evidence="1">
    <location>
        <begin position="357"/>
        <end position="381"/>
    </location>
</feature>
<sequence length="743" mass="87322">MDNLETPYDEETEFIECTVCDKSLRGSTLYKIHLTTPGHIKKEDAFVASGLAIRRQAIPEFKDITQYLDYLKLDEPIIGLNFLEEVPNNDPLGGPKYLCRLCNQSTVLAEMVCHVIGRKHRQRYVEVKRPDLVTWDKQTQAGKIIRTRAEIIERQDGRGTPRLMAKKGIEGQLNISRVPPNQKQNRDRRIPQTVQDVPPLLPELKDYHRRKQLTGYPNPSKFHRDEPNMNRDRRSERDDTLSRDRIEGELFREDYNESRMYRDDYVDSDYRSQYKEEYVEDPPKSVVFEPDEVPRYDYREKVPHGQAQHGEYYPGEASSYKRPYPERDPLKEFFSEEVRRGQVRSAAYSPSEPTDPDDTKRQWPLKRDSDRPGSSEPEAKRRNFSTPVESERSRDHLFNIIRDYHHQMREPHEAEILDNPEPSRAGPPTSQRRVEVTRTMSDIPEPFWRFLKGANNDEEHGKRKRKSRFSDATPEEVEMTNEMFSSKYGPPNPNYADNRKSLDVPLKPEIGGTQYADFYRELQSPHHSESYRRGGSESEGVFDMLKNIEIENAEEADFLKSKLCNLLQEFKTKKSEKAMQNSQSRPGISRNYSDVNMDPQLPRRPLYERTLREDSDHRPPEDLDYSDDHRRGWSQREHLPEELHQDYPHPVHGEPRHSTRGRYEDVYGTPHINPLDEPSRYPDRFQEPMRRRDYQPTAEEFFDSDPSAPPLHMEQGSRMHMGPRYSSKMDKITSTLLELVARK</sequence>
<keyword evidence="4" id="KW-1185">Reference proteome</keyword>
<feature type="compositionally biased region" description="Polar residues" evidence="1">
    <location>
        <begin position="173"/>
        <end position="183"/>
    </location>
</feature>
<name>A0A3Q1G902_9TELE</name>
<dbReference type="FunCoup" id="A0A3Q1G902">
    <property type="interactions" value="102"/>
</dbReference>
<evidence type="ECO:0000256" key="1">
    <source>
        <dbReference type="SAM" id="MobiDB-lite"/>
    </source>
</evidence>
<protein>
    <submittedName>
        <fullName evidence="3">Uncharacterized LOC110968506</fullName>
    </submittedName>
</protein>
<dbReference type="PROSITE" id="PS00028">
    <property type="entry name" value="ZINC_FINGER_C2H2_1"/>
    <property type="match status" value="1"/>
</dbReference>
<dbReference type="InterPro" id="IPR013087">
    <property type="entry name" value="Znf_C2H2_type"/>
</dbReference>
<dbReference type="InParanoid" id="A0A3Q1G902"/>
<feature type="domain" description="C2H2-type" evidence="2">
    <location>
        <begin position="17"/>
        <end position="39"/>
    </location>
</feature>
<feature type="region of interest" description="Disordered" evidence="1">
    <location>
        <begin position="572"/>
        <end position="663"/>
    </location>
</feature>
<reference evidence="3" key="2">
    <citation type="submission" date="2025-09" db="UniProtKB">
        <authorList>
            <consortium name="Ensembl"/>
        </authorList>
    </citation>
    <scope>IDENTIFICATION</scope>
</reference>
<feature type="compositionally biased region" description="Basic and acidic residues" evidence="1">
    <location>
        <begin position="222"/>
        <end position="241"/>
    </location>
</feature>
<evidence type="ECO:0000313" key="4">
    <source>
        <dbReference type="Proteomes" id="UP000257200"/>
    </source>
</evidence>
<feature type="compositionally biased region" description="Polar residues" evidence="1">
    <location>
        <begin position="578"/>
        <end position="594"/>
    </location>
</feature>
<feature type="compositionally biased region" description="Basic and acidic residues" evidence="1">
    <location>
        <begin position="389"/>
        <end position="415"/>
    </location>
</feature>
<feature type="compositionally biased region" description="Basic and acidic residues" evidence="1">
    <location>
        <begin position="323"/>
        <end position="340"/>
    </location>
</feature>
<dbReference type="AlphaFoldDB" id="A0A3Q1G902"/>
<evidence type="ECO:0000259" key="2">
    <source>
        <dbReference type="PROSITE" id="PS00028"/>
    </source>
</evidence>
<feature type="region of interest" description="Disordered" evidence="1">
    <location>
        <begin position="699"/>
        <end position="727"/>
    </location>
</feature>
<dbReference type="Proteomes" id="UP000257200">
    <property type="component" value="Unplaced"/>
</dbReference>
<feature type="region of interest" description="Disordered" evidence="1">
    <location>
        <begin position="167"/>
        <end position="241"/>
    </location>
</feature>
<dbReference type="STRING" id="80966.ENSAPOP00000014690"/>
<organism evidence="3 4">
    <name type="scientific">Acanthochromis polyacanthus</name>
    <name type="common">spiny chromis</name>
    <dbReference type="NCBI Taxonomy" id="80966"/>
    <lineage>
        <taxon>Eukaryota</taxon>
        <taxon>Metazoa</taxon>
        <taxon>Chordata</taxon>
        <taxon>Craniata</taxon>
        <taxon>Vertebrata</taxon>
        <taxon>Euteleostomi</taxon>
        <taxon>Actinopterygii</taxon>
        <taxon>Neopterygii</taxon>
        <taxon>Teleostei</taxon>
        <taxon>Neoteleostei</taxon>
        <taxon>Acanthomorphata</taxon>
        <taxon>Ovalentaria</taxon>
        <taxon>Pomacentridae</taxon>
        <taxon>Acanthochromis</taxon>
    </lineage>
</organism>
<accession>A0A3Q1G902</accession>
<dbReference type="GeneTree" id="ENSGT00940000170761"/>
<proteinExistence type="predicted"/>